<evidence type="ECO:0000256" key="9">
    <source>
        <dbReference type="ARBA" id="ARBA00022989"/>
    </source>
</evidence>
<feature type="transmembrane region" description="Helical" evidence="16">
    <location>
        <begin position="70"/>
        <end position="88"/>
    </location>
</feature>
<evidence type="ECO:0000256" key="2">
    <source>
        <dbReference type="ARBA" id="ARBA00004651"/>
    </source>
</evidence>
<dbReference type="OrthoDB" id="331948at2759"/>
<comment type="subcellular location">
    <subcellularLocation>
        <location evidence="2">Cell membrane</location>
        <topology evidence="2">Multi-pass membrane protein</topology>
    </subcellularLocation>
    <subcellularLocation>
        <location evidence="1">Endoplasmic reticulum membrane</location>
        <topology evidence="1">Multi-pass membrane protein</topology>
    </subcellularLocation>
    <subcellularLocation>
        <location evidence="3">Golgi apparatus membrane</location>
        <topology evidence="3">Multi-pass membrane protein</topology>
    </subcellularLocation>
</comment>
<dbReference type="InterPro" id="IPR001594">
    <property type="entry name" value="Palmitoyltrfase_DHHC"/>
</dbReference>
<dbReference type="InterPro" id="IPR039859">
    <property type="entry name" value="PFA4/ZDH16/20/ERF2-like"/>
</dbReference>
<gene>
    <name evidence="18" type="primary">ZDHHC4</name>
</gene>
<feature type="domain" description="Palmitoyltransferase DHHC" evidence="17">
    <location>
        <begin position="149"/>
        <end position="295"/>
    </location>
</feature>
<keyword evidence="10" id="KW-0333">Golgi apparatus</keyword>
<comment type="domain">
    <text evidence="16">The DHHC domain is required for palmitoyltransferase activity.</text>
</comment>
<feature type="transmembrane region" description="Helical" evidence="16">
    <location>
        <begin position="197"/>
        <end position="224"/>
    </location>
</feature>
<name>A0A8C4C1B9_9TELE</name>
<evidence type="ECO:0000256" key="3">
    <source>
        <dbReference type="ARBA" id="ARBA00004653"/>
    </source>
</evidence>
<protein>
    <recommendedName>
        <fullName evidence="16">Palmitoyltransferase</fullName>
        <ecNumber evidence="16">2.3.1.225</ecNumber>
    </recommendedName>
</protein>
<dbReference type="PANTHER" id="PTHR22883:SF466">
    <property type="entry name" value="PALMITOYLTRANSFERASE ZDHHC4"/>
    <property type="match status" value="1"/>
</dbReference>
<keyword evidence="11 16" id="KW-0472">Membrane</keyword>
<evidence type="ECO:0000256" key="16">
    <source>
        <dbReference type="RuleBase" id="RU079119"/>
    </source>
</evidence>
<feature type="transmembrane region" description="Helical" evidence="16">
    <location>
        <begin position="259"/>
        <end position="285"/>
    </location>
</feature>
<evidence type="ECO:0000256" key="12">
    <source>
        <dbReference type="ARBA" id="ARBA00023139"/>
    </source>
</evidence>
<keyword evidence="12" id="KW-0564">Palmitate</keyword>
<sequence>MDFLTLFALYVAAVLSCIVLVCKYGGQRHRAPVGRLCSAAAAVLSPFVPEKLQRAVLGIVHRLFHQRSNFFIYLHVLLEVSVYAEYHYEVYDYCRDMGTSETSLYVPYALWVMKSIFFFLCWSRDPGTLTRANHATQLQVYPFDQSLFHSGDFCHTCQLQKPARSKHCSVCDRCVQRFDHHCVWVNNCIGAQNTRFFLLYVLSVCAMAGYIATVTVDMLVQVVLASGLLHARYVDAEGEQQPTSVAFVVQHLFLTFPRIIFMLGFLIFVFFLLAGYSLFHLYLAVCNHTSNEWHKARGHGCGHCQQGGHHVHSTFSPFRSFYSRGLLRNLWEIFYPLCPVEKKLN</sequence>
<reference evidence="19 20" key="1">
    <citation type="submission" date="2020-06" db="EMBL/GenBank/DDBJ databases">
        <authorList>
            <consortium name="Wellcome Sanger Institute Data Sharing"/>
        </authorList>
    </citation>
    <scope>NUCLEOTIDE SEQUENCE [LARGE SCALE GENOMIC DNA]</scope>
</reference>
<evidence type="ECO:0000256" key="6">
    <source>
        <dbReference type="ARBA" id="ARBA00022679"/>
    </source>
</evidence>
<dbReference type="GO" id="GO:0019706">
    <property type="term" value="F:protein-cysteine S-palmitoyltransferase activity"/>
    <property type="evidence" value="ECO:0007669"/>
    <property type="project" value="UniProtKB-EC"/>
</dbReference>
<dbReference type="Proteomes" id="UP000694580">
    <property type="component" value="Chromosome 8"/>
</dbReference>
<dbReference type="GO" id="GO:0006612">
    <property type="term" value="P:protein targeting to membrane"/>
    <property type="evidence" value="ECO:0007669"/>
    <property type="project" value="TreeGrafter"/>
</dbReference>
<dbReference type="GO" id="GO:0005886">
    <property type="term" value="C:plasma membrane"/>
    <property type="evidence" value="ECO:0007669"/>
    <property type="project" value="UniProtKB-SubCell"/>
</dbReference>
<feature type="transmembrane region" description="Helical" evidence="16">
    <location>
        <begin position="104"/>
        <end position="122"/>
    </location>
</feature>
<keyword evidence="6 16" id="KW-0808">Transferase</keyword>
<evidence type="ECO:0000256" key="13">
    <source>
        <dbReference type="ARBA" id="ARBA00023288"/>
    </source>
</evidence>
<evidence type="ECO:0000256" key="11">
    <source>
        <dbReference type="ARBA" id="ARBA00023136"/>
    </source>
</evidence>
<evidence type="ECO:0000313" key="20">
    <source>
        <dbReference type="Proteomes" id="UP000694580"/>
    </source>
</evidence>
<organism evidence="18 20">
    <name type="scientific">Denticeps clupeoides</name>
    <name type="common">denticle herring</name>
    <dbReference type="NCBI Taxonomy" id="299321"/>
    <lineage>
        <taxon>Eukaryota</taxon>
        <taxon>Metazoa</taxon>
        <taxon>Chordata</taxon>
        <taxon>Craniata</taxon>
        <taxon>Vertebrata</taxon>
        <taxon>Euteleostomi</taxon>
        <taxon>Actinopterygii</taxon>
        <taxon>Neopterygii</taxon>
        <taxon>Teleostei</taxon>
        <taxon>Clupei</taxon>
        <taxon>Clupeiformes</taxon>
        <taxon>Denticipitoidei</taxon>
        <taxon>Denticipitidae</taxon>
        <taxon>Denticeps</taxon>
    </lineage>
</organism>
<evidence type="ECO:0000256" key="7">
    <source>
        <dbReference type="ARBA" id="ARBA00022692"/>
    </source>
</evidence>
<dbReference type="Pfam" id="PF01529">
    <property type="entry name" value="DHHC"/>
    <property type="match status" value="1"/>
</dbReference>
<keyword evidence="8" id="KW-0256">Endoplasmic reticulum</keyword>
<evidence type="ECO:0000256" key="1">
    <source>
        <dbReference type="ARBA" id="ARBA00004477"/>
    </source>
</evidence>
<evidence type="ECO:0000256" key="8">
    <source>
        <dbReference type="ARBA" id="ARBA00022824"/>
    </source>
</evidence>
<keyword evidence="13" id="KW-0449">Lipoprotein</keyword>
<keyword evidence="9 16" id="KW-1133">Transmembrane helix</keyword>
<dbReference type="GeneTree" id="ENSGT00920000149163"/>
<comment type="similarity">
    <text evidence="4 16">Belongs to the DHHC palmitoyltransferase family.</text>
</comment>
<dbReference type="GO" id="GO:0000139">
    <property type="term" value="C:Golgi membrane"/>
    <property type="evidence" value="ECO:0007669"/>
    <property type="project" value="UniProtKB-SubCell"/>
</dbReference>
<dbReference type="PANTHER" id="PTHR22883">
    <property type="entry name" value="ZINC FINGER DHHC DOMAIN CONTAINING PROTEIN"/>
    <property type="match status" value="1"/>
</dbReference>
<evidence type="ECO:0000313" key="18">
    <source>
        <dbReference type="Ensembl" id="ENSDCDP00010025637.1"/>
    </source>
</evidence>
<evidence type="ECO:0000313" key="19">
    <source>
        <dbReference type="Ensembl" id="ENSDCDP00010031614.1"/>
    </source>
</evidence>
<dbReference type="Ensembl" id="ENSDCDT00010039134.1">
    <property type="protein sequence ID" value="ENSDCDP00010031614.1"/>
    <property type="gene ID" value="ENSDCDG00010020154.1"/>
</dbReference>
<dbReference type="Ensembl" id="ENSDCDT00010031748.1">
    <property type="protein sequence ID" value="ENSDCDP00010025637.1"/>
    <property type="gene ID" value="ENSDCDG00010016294.1"/>
</dbReference>
<evidence type="ECO:0000256" key="4">
    <source>
        <dbReference type="ARBA" id="ARBA00008574"/>
    </source>
</evidence>
<feature type="transmembrane region" description="Helical" evidence="16">
    <location>
        <begin position="6"/>
        <end position="26"/>
    </location>
</feature>
<keyword evidence="5" id="KW-1003">Cell membrane</keyword>
<evidence type="ECO:0000256" key="10">
    <source>
        <dbReference type="ARBA" id="ARBA00023034"/>
    </source>
</evidence>
<keyword evidence="14 16" id="KW-0012">Acyltransferase</keyword>
<comment type="catalytic activity">
    <reaction evidence="15">
        <text>L-cysteinyl-[protein] + hexadecanoyl-CoA = S-hexadecanoyl-L-cysteinyl-[protein] + CoA</text>
        <dbReference type="Rhea" id="RHEA:36683"/>
        <dbReference type="Rhea" id="RHEA-COMP:10131"/>
        <dbReference type="Rhea" id="RHEA-COMP:11032"/>
        <dbReference type="ChEBI" id="CHEBI:29950"/>
        <dbReference type="ChEBI" id="CHEBI:57287"/>
        <dbReference type="ChEBI" id="CHEBI:57379"/>
        <dbReference type="ChEBI" id="CHEBI:74151"/>
        <dbReference type="EC" id="2.3.1.225"/>
    </reaction>
    <physiologicalReaction direction="left-to-right" evidence="15">
        <dbReference type="Rhea" id="RHEA:36684"/>
    </physiologicalReaction>
</comment>
<keyword evidence="7 16" id="KW-0812">Transmembrane</keyword>
<dbReference type="GO" id="GO:0005789">
    <property type="term" value="C:endoplasmic reticulum membrane"/>
    <property type="evidence" value="ECO:0007669"/>
    <property type="project" value="UniProtKB-SubCell"/>
</dbReference>
<evidence type="ECO:0000259" key="17">
    <source>
        <dbReference type="Pfam" id="PF01529"/>
    </source>
</evidence>
<dbReference type="AlphaFoldDB" id="A0A8C4C1B9"/>
<reference evidence="18" key="2">
    <citation type="submission" date="2025-05" db="UniProtKB">
        <authorList>
            <consortium name="Ensembl"/>
        </authorList>
    </citation>
    <scope>IDENTIFICATION</scope>
</reference>
<accession>A0A8C4C1B9</accession>
<proteinExistence type="inferred from homology"/>
<evidence type="ECO:0000256" key="15">
    <source>
        <dbReference type="ARBA" id="ARBA00047790"/>
    </source>
</evidence>
<dbReference type="EC" id="2.3.1.225" evidence="16"/>
<evidence type="ECO:0000256" key="14">
    <source>
        <dbReference type="ARBA" id="ARBA00023315"/>
    </source>
</evidence>
<evidence type="ECO:0000256" key="5">
    <source>
        <dbReference type="ARBA" id="ARBA00022475"/>
    </source>
</evidence>
<dbReference type="PROSITE" id="PS50216">
    <property type="entry name" value="DHHC"/>
    <property type="match status" value="1"/>
</dbReference>
<keyword evidence="20" id="KW-1185">Reference proteome</keyword>